<dbReference type="Proteomes" id="UP000238479">
    <property type="component" value="Chromosome 6"/>
</dbReference>
<proteinExistence type="predicted"/>
<keyword evidence="1" id="KW-0812">Transmembrane</keyword>
<evidence type="ECO:0000313" key="2">
    <source>
        <dbReference type="EMBL" id="PRQ25449.1"/>
    </source>
</evidence>
<comment type="caution">
    <text evidence="2">The sequence shown here is derived from an EMBL/GenBank/DDBJ whole genome shotgun (WGS) entry which is preliminary data.</text>
</comment>
<reference evidence="2 3" key="1">
    <citation type="journal article" date="2018" name="Nat. Genet.">
        <title>The Rosa genome provides new insights in the design of modern roses.</title>
        <authorList>
            <person name="Bendahmane M."/>
        </authorList>
    </citation>
    <scope>NUCLEOTIDE SEQUENCE [LARGE SCALE GENOMIC DNA]</scope>
    <source>
        <strain evidence="3">cv. Old Blush</strain>
    </source>
</reference>
<organism evidence="2 3">
    <name type="scientific">Rosa chinensis</name>
    <name type="common">China rose</name>
    <dbReference type="NCBI Taxonomy" id="74649"/>
    <lineage>
        <taxon>Eukaryota</taxon>
        <taxon>Viridiplantae</taxon>
        <taxon>Streptophyta</taxon>
        <taxon>Embryophyta</taxon>
        <taxon>Tracheophyta</taxon>
        <taxon>Spermatophyta</taxon>
        <taxon>Magnoliopsida</taxon>
        <taxon>eudicotyledons</taxon>
        <taxon>Gunneridae</taxon>
        <taxon>Pentapetalae</taxon>
        <taxon>rosids</taxon>
        <taxon>fabids</taxon>
        <taxon>Rosales</taxon>
        <taxon>Rosaceae</taxon>
        <taxon>Rosoideae</taxon>
        <taxon>Rosoideae incertae sedis</taxon>
        <taxon>Rosa</taxon>
    </lineage>
</organism>
<keyword evidence="1" id="KW-0472">Membrane</keyword>
<dbReference type="Gramene" id="PRQ25449">
    <property type="protein sequence ID" value="PRQ25449"/>
    <property type="gene ID" value="RchiOBHm_Chr6g0283811"/>
</dbReference>
<keyword evidence="1" id="KW-1133">Transmembrane helix</keyword>
<protein>
    <submittedName>
        <fullName evidence="2">Uncharacterized protein</fullName>
    </submittedName>
</protein>
<sequence length="70" mass="8094">MQRINLAVSLVSYGLIYLLVQEFLNFHGYKYDNGDNDRYKTRISLLALSYCSSDNVLLTHSCRSKAKFIL</sequence>
<feature type="transmembrane region" description="Helical" evidence="1">
    <location>
        <begin position="6"/>
        <end position="24"/>
    </location>
</feature>
<dbReference type="EMBL" id="PDCK01000044">
    <property type="protein sequence ID" value="PRQ25449.1"/>
    <property type="molecule type" value="Genomic_DNA"/>
</dbReference>
<name>A0A2P6PU35_ROSCH</name>
<accession>A0A2P6PU35</accession>
<evidence type="ECO:0000313" key="3">
    <source>
        <dbReference type="Proteomes" id="UP000238479"/>
    </source>
</evidence>
<dbReference type="AlphaFoldDB" id="A0A2P6PU35"/>
<keyword evidence="3" id="KW-1185">Reference proteome</keyword>
<gene>
    <name evidence="2" type="ORF">RchiOBHm_Chr6g0283811</name>
</gene>
<evidence type="ECO:0000256" key="1">
    <source>
        <dbReference type="SAM" id="Phobius"/>
    </source>
</evidence>